<dbReference type="AlphaFoldDB" id="A0A4Q7D2R6"/>
<gene>
    <name evidence="1" type="ORF">EUX57_03840</name>
</gene>
<reference evidence="1 2" key="1">
    <citation type="submission" date="2019-02" db="EMBL/GenBank/DDBJ databases">
        <title>Pseudomonas spp from wheat grain.</title>
        <authorList>
            <person name="Cho G.-S."/>
            <person name="Franz C.M.A.P."/>
        </authorList>
    </citation>
    <scope>NUCLEOTIDE SEQUENCE [LARGE SCALE GENOMIC DNA]</scope>
    <source>
        <strain evidence="1 2">133NRW</strain>
    </source>
</reference>
<dbReference type="EMBL" id="SGFE01000005">
    <property type="protein sequence ID" value="RZI33135.1"/>
    <property type="molecule type" value="Genomic_DNA"/>
</dbReference>
<dbReference type="RefSeq" id="WP_130138071.1">
    <property type="nucleotide sequence ID" value="NZ_SGFE01000005.1"/>
</dbReference>
<organism evidence="1 2">
    <name type="scientific">Pseudomonas orientalis</name>
    <dbReference type="NCBI Taxonomy" id="76758"/>
    <lineage>
        <taxon>Bacteria</taxon>
        <taxon>Pseudomonadati</taxon>
        <taxon>Pseudomonadota</taxon>
        <taxon>Gammaproteobacteria</taxon>
        <taxon>Pseudomonadales</taxon>
        <taxon>Pseudomonadaceae</taxon>
        <taxon>Pseudomonas</taxon>
    </lineage>
</organism>
<dbReference type="NCBIfam" id="TIGR01611">
    <property type="entry name" value="tail_tube"/>
    <property type="match status" value="1"/>
</dbReference>
<evidence type="ECO:0000313" key="2">
    <source>
        <dbReference type="Proteomes" id="UP000293369"/>
    </source>
</evidence>
<proteinExistence type="predicted"/>
<dbReference type="Pfam" id="PF04985">
    <property type="entry name" value="Phage_tube"/>
    <property type="match status" value="1"/>
</dbReference>
<name>A0A4Q7D2R6_9PSED</name>
<dbReference type="Proteomes" id="UP000293369">
    <property type="component" value="Unassembled WGS sequence"/>
</dbReference>
<protein>
    <submittedName>
        <fullName evidence="1">Phage major tail tube protein</fullName>
    </submittedName>
</protein>
<accession>A0A4Q7D2R6</accession>
<comment type="caution">
    <text evidence="1">The sequence shown here is derived from an EMBL/GenBank/DDBJ whole genome shotgun (WGS) entry which is preliminary data.</text>
</comment>
<evidence type="ECO:0000313" key="1">
    <source>
        <dbReference type="EMBL" id="RZI33135.1"/>
    </source>
</evidence>
<sequence>MIPQTLFNTNLFVDGVNFAGDVPSLTLPKLTVKTDEYRAGGMAGAIEMAQGLEKMEASFVTKGVRRESLKYFGLADGTAFNATFRGAFRGQKGAVTAVVATLRGLLKEVDLGDWKAGDPAEIKHAVAPSYYKLEIDGRVMYEIDMVAGVQVIDGKDQLADIRTALGL</sequence>
<dbReference type="InterPro" id="IPR006498">
    <property type="entry name" value="Tail_tube"/>
</dbReference>